<evidence type="ECO:0000313" key="1">
    <source>
        <dbReference type="EMBL" id="JAE31425.1"/>
    </source>
</evidence>
<reference evidence="1" key="1">
    <citation type="submission" date="2014-09" db="EMBL/GenBank/DDBJ databases">
        <authorList>
            <person name="Magalhaes I.L.F."/>
            <person name="Oliveira U."/>
            <person name="Santos F.R."/>
            <person name="Vidigal T.H.D.A."/>
            <person name="Brescovit A.D."/>
            <person name="Santos A.J."/>
        </authorList>
    </citation>
    <scope>NUCLEOTIDE SEQUENCE</scope>
    <source>
        <tissue evidence="1">Shoot tissue taken approximately 20 cm above the soil surface</tissue>
    </source>
</reference>
<protein>
    <submittedName>
        <fullName evidence="1">Uncharacterized protein</fullName>
    </submittedName>
</protein>
<name>A0A0A9H2G8_ARUDO</name>
<sequence>MSMVMVVSLPAV</sequence>
<reference evidence="1" key="2">
    <citation type="journal article" date="2015" name="Data Brief">
        <title>Shoot transcriptome of the giant reed, Arundo donax.</title>
        <authorList>
            <person name="Barrero R.A."/>
            <person name="Guerrero F.D."/>
            <person name="Moolhuijzen P."/>
            <person name="Goolsby J.A."/>
            <person name="Tidwell J."/>
            <person name="Bellgard S.E."/>
            <person name="Bellgard M.I."/>
        </authorList>
    </citation>
    <scope>NUCLEOTIDE SEQUENCE</scope>
    <source>
        <tissue evidence="1">Shoot tissue taken approximately 20 cm above the soil surface</tissue>
    </source>
</reference>
<proteinExistence type="predicted"/>
<accession>A0A0A9H2G8</accession>
<dbReference type="EMBL" id="GBRH01166471">
    <property type="protein sequence ID" value="JAE31425.1"/>
    <property type="molecule type" value="Transcribed_RNA"/>
</dbReference>
<organism evidence="1">
    <name type="scientific">Arundo donax</name>
    <name type="common">Giant reed</name>
    <name type="synonym">Donax arundinaceus</name>
    <dbReference type="NCBI Taxonomy" id="35708"/>
    <lineage>
        <taxon>Eukaryota</taxon>
        <taxon>Viridiplantae</taxon>
        <taxon>Streptophyta</taxon>
        <taxon>Embryophyta</taxon>
        <taxon>Tracheophyta</taxon>
        <taxon>Spermatophyta</taxon>
        <taxon>Magnoliopsida</taxon>
        <taxon>Liliopsida</taxon>
        <taxon>Poales</taxon>
        <taxon>Poaceae</taxon>
        <taxon>PACMAD clade</taxon>
        <taxon>Arundinoideae</taxon>
        <taxon>Arundineae</taxon>
        <taxon>Arundo</taxon>
    </lineage>
</organism>